<accession>A0A160DDK4</accession>
<dbReference type="Proteomes" id="UP000203182">
    <property type="component" value="Segment"/>
</dbReference>
<organism evidence="1 2">
    <name type="scientific">Gordonia phage Woes</name>
    <dbReference type="NCBI Taxonomy" id="1838084"/>
    <lineage>
        <taxon>Viruses</taxon>
        <taxon>Duplodnaviria</taxon>
        <taxon>Heunggongvirae</taxon>
        <taxon>Uroviricota</taxon>
        <taxon>Caudoviricetes</taxon>
        <taxon>Woesvirus</taxon>
        <taxon>Woesvirus woes</taxon>
    </lineage>
</organism>
<gene>
    <name evidence="1" type="primary">47</name>
    <name evidence="1" type="ORF">PBI_WOES_47</name>
</gene>
<dbReference type="KEGG" id="vg:28801403"/>
<protein>
    <recommendedName>
        <fullName evidence="3">Pterin-binding domain-containing protein</fullName>
    </recommendedName>
</protein>
<name>A0A160DDK4_9CAUD</name>
<sequence>MIVTLKIELEDASVKIDEDALEEKLTELELEDVSELESDDKIELAEDAVDDLVSSIPDVETLVAELGGTIVGIELDEVEFADDDEIVFQ</sequence>
<keyword evidence="2" id="KW-1185">Reference proteome</keyword>
<proteinExistence type="predicted"/>
<evidence type="ECO:0000313" key="2">
    <source>
        <dbReference type="Proteomes" id="UP000203182"/>
    </source>
</evidence>
<evidence type="ECO:0000313" key="1">
    <source>
        <dbReference type="EMBL" id="ANA85818.1"/>
    </source>
</evidence>
<dbReference type="EMBL" id="KU998240">
    <property type="protein sequence ID" value="ANA85818.1"/>
    <property type="molecule type" value="Genomic_DNA"/>
</dbReference>
<evidence type="ECO:0008006" key="3">
    <source>
        <dbReference type="Google" id="ProtNLM"/>
    </source>
</evidence>
<dbReference type="RefSeq" id="YP_009273437.1">
    <property type="nucleotide sequence ID" value="NC_030905.1"/>
</dbReference>
<reference evidence="2" key="1">
    <citation type="submission" date="2016-03" db="EMBL/GenBank/DDBJ databases">
        <authorList>
            <person name="Ploux O."/>
        </authorList>
    </citation>
    <scope>NUCLEOTIDE SEQUENCE [LARGE SCALE GENOMIC DNA]</scope>
</reference>
<dbReference type="GeneID" id="28801403"/>